<proteinExistence type="predicted"/>
<dbReference type="PANTHER" id="PTHR31692:SF4">
    <property type="entry name" value="EXPANSIN-LIKE A1-RELATED"/>
    <property type="match status" value="1"/>
</dbReference>
<keyword evidence="2" id="KW-0964">Secreted</keyword>
<protein>
    <recommendedName>
        <fullName evidence="3">Expansin-like CBD domain-containing protein</fullName>
    </recommendedName>
</protein>
<evidence type="ECO:0000313" key="5">
    <source>
        <dbReference type="Proteomes" id="UP000287651"/>
    </source>
</evidence>
<accession>A0A426YV84</accession>
<dbReference type="InterPro" id="IPR007117">
    <property type="entry name" value="Expansin_CBD"/>
</dbReference>
<gene>
    <name evidence="4" type="ORF">B296_00034358</name>
</gene>
<dbReference type="PROSITE" id="PS50843">
    <property type="entry name" value="EXPANSIN_CBD"/>
    <property type="match status" value="1"/>
</dbReference>
<reference evidence="4 5" key="1">
    <citation type="journal article" date="2014" name="Agronomy (Basel)">
        <title>A Draft Genome Sequence for Ensete ventricosum, the Drought-Tolerant Tree Against Hunger.</title>
        <authorList>
            <person name="Harrison J."/>
            <person name="Moore K.A."/>
            <person name="Paszkiewicz K."/>
            <person name="Jones T."/>
            <person name="Grant M."/>
            <person name="Ambacheew D."/>
            <person name="Muzemil S."/>
            <person name="Studholme D.J."/>
        </authorList>
    </citation>
    <scope>NUCLEOTIDE SEQUENCE [LARGE SCALE GENOMIC DNA]</scope>
</reference>
<evidence type="ECO:0000259" key="3">
    <source>
        <dbReference type="PROSITE" id="PS50843"/>
    </source>
</evidence>
<feature type="domain" description="Expansin-like CBD" evidence="3">
    <location>
        <begin position="1"/>
        <end position="53"/>
    </location>
</feature>
<dbReference type="GO" id="GO:0005576">
    <property type="term" value="C:extracellular region"/>
    <property type="evidence" value="ECO:0007669"/>
    <property type="project" value="UniProtKB-SubCell"/>
</dbReference>
<dbReference type="Proteomes" id="UP000287651">
    <property type="component" value="Unassembled WGS sequence"/>
</dbReference>
<comment type="subcellular location">
    <subcellularLocation>
        <location evidence="1">Secreted</location>
    </subcellularLocation>
</comment>
<dbReference type="EMBL" id="AMZH03009998">
    <property type="protein sequence ID" value="RRT55629.1"/>
    <property type="molecule type" value="Genomic_DNA"/>
</dbReference>
<dbReference type="SUPFAM" id="SSF49590">
    <property type="entry name" value="PHL pollen allergen"/>
    <property type="match status" value="1"/>
</dbReference>
<sequence>MNRVYGPVWSTSRAPPGPLQLRMVVTGGYGGKWVYAQNEALPVDWRTGSVYDLGVQITDIARGVAAKDCK</sequence>
<dbReference type="PANTHER" id="PTHR31692">
    <property type="entry name" value="EXPANSIN-B3"/>
    <property type="match status" value="1"/>
</dbReference>
<organism evidence="4 5">
    <name type="scientific">Ensete ventricosum</name>
    <name type="common">Abyssinian banana</name>
    <name type="synonym">Musa ensete</name>
    <dbReference type="NCBI Taxonomy" id="4639"/>
    <lineage>
        <taxon>Eukaryota</taxon>
        <taxon>Viridiplantae</taxon>
        <taxon>Streptophyta</taxon>
        <taxon>Embryophyta</taxon>
        <taxon>Tracheophyta</taxon>
        <taxon>Spermatophyta</taxon>
        <taxon>Magnoliopsida</taxon>
        <taxon>Liliopsida</taxon>
        <taxon>Zingiberales</taxon>
        <taxon>Musaceae</taxon>
        <taxon>Ensete</taxon>
    </lineage>
</organism>
<dbReference type="Gene3D" id="2.60.40.760">
    <property type="entry name" value="Expansin, cellulose-binding-like domain"/>
    <property type="match status" value="1"/>
</dbReference>
<evidence type="ECO:0000256" key="2">
    <source>
        <dbReference type="ARBA" id="ARBA00022525"/>
    </source>
</evidence>
<name>A0A426YV84_ENSVE</name>
<evidence type="ECO:0000256" key="1">
    <source>
        <dbReference type="ARBA" id="ARBA00004613"/>
    </source>
</evidence>
<comment type="caution">
    <text evidence="4">The sequence shown here is derived from an EMBL/GenBank/DDBJ whole genome shotgun (WGS) entry which is preliminary data.</text>
</comment>
<evidence type="ECO:0000313" key="4">
    <source>
        <dbReference type="EMBL" id="RRT55629.1"/>
    </source>
</evidence>
<dbReference type="AlphaFoldDB" id="A0A426YV84"/>
<dbReference type="InterPro" id="IPR036749">
    <property type="entry name" value="Expansin_CBD_sf"/>
</dbReference>